<dbReference type="PRINTS" id="PR00107">
    <property type="entry name" value="PHOSPHOCPHPR"/>
</dbReference>
<dbReference type="GO" id="GO:0005737">
    <property type="term" value="C:cytoplasm"/>
    <property type="evidence" value="ECO:0007669"/>
    <property type="project" value="UniProtKB-SubCell"/>
</dbReference>
<dbReference type="PROSITE" id="PS00369">
    <property type="entry name" value="PTS_HPR_HIS"/>
    <property type="match status" value="1"/>
</dbReference>
<evidence type="ECO:0000259" key="6">
    <source>
        <dbReference type="PROSITE" id="PS51350"/>
    </source>
</evidence>
<feature type="domain" description="HPr" evidence="6">
    <location>
        <begin position="1"/>
        <end position="86"/>
    </location>
</feature>
<comment type="function">
    <text evidence="1">General (non sugar-specific) component of the phosphoenolpyruvate-dependent sugar phosphotransferase system (sugar PTS). This major carbohydrate active-transport system catalyzes the phosphorylation of incoming sugar substrates concomitantly with their translocation across the cell membrane. The phosphoryl group from phosphoenolpyruvate (PEP) is transferred to the phosphoryl carrier protein HPr by enzyme I. Phospho-HPr then transfers it to the PTS EIIA domain.</text>
</comment>
<accession>A0A4R2KZT6</accession>
<keyword evidence="4" id="KW-0963">Cytoplasm</keyword>
<dbReference type="InterPro" id="IPR050399">
    <property type="entry name" value="HPr"/>
</dbReference>
<evidence type="ECO:0000256" key="3">
    <source>
        <dbReference type="ARBA" id="ARBA00020422"/>
    </source>
</evidence>
<proteinExistence type="predicted"/>
<dbReference type="SUPFAM" id="SSF55594">
    <property type="entry name" value="HPr-like"/>
    <property type="match status" value="1"/>
</dbReference>
<organism evidence="7 8">
    <name type="scientific">Marinisporobacter balticus</name>
    <dbReference type="NCBI Taxonomy" id="2018667"/>
    <lineage>
        <taxon>Bacteria</taxon>
        <taxon>Bacillati</taxon>
        <taxon>Bacillota</taxon>
        <taxon>Clostridia</taxon>
        <taxon>Peptostreptococcales</taxon>
        <taxon>Thermotaleaceae</taxon>
        <taxon>Marinisporobacter</taxon>
    </lineage>
</organism>
<name>A0A4R2KZT6_9FIRM</name>
<gene>
    <name evidence="7" type="ORF">EV214_10763</name>
</gene>
<comment type="subcellular location">
    <subcellularLocation>
        <location evidence="2">Cytoplasm</location>
    </subcellularLocation>
</comment>
<sequence length="86" mass="9267">MEKSVKILNDAGLHARPAAAFVKKASEFVSDIVIEEDTKKVNAKSIMNVLSVGIKKDAEIKIIANGPDEQEAVEALVDLVNSKFGE</sequence>
<protein>
    <recommendedName>
        <fullName evidence="3">Phosphocarrier protein HPr</fullName>
    </recommendedName>
</protein>
<dbReference type="Gene3D" id="3.30.1340.10">
    <property type="entry name" value="HPr-like"/>
    <property type="match status" value="1"/>
</dbReference>
<dbReference type="PROSITE" id="PS00589">
    <property type="entry name" value="PTS_HPR_SER"/>
    <property type="match status" value="1"/>
</dbReference>
<dbReference type="PANTHER" id="PTHR33705">
    <property type="entry name" value="PHOSPHOCARRIER PROTEIN HPR"/>
    <property type="match status" value="1"/>
</dbReference>
<reference evidence="7 8" key="1">
    <citation type="submission" date="2019-03" db="EMBL/GenBank/DDBJ databases">
        <title>Genomic Encyclopedia of Type Strains, Phase IV (KMG-IV): sequencing the most valuable type-strain genomes for metagenomic binning, comparative biology and taxonomic classification.</title>
        <authorList>
            <person name="Goeker M."/>
        </authorList>
    </citation>
    <scope>NUCLEOTIDE SEQUENCE [LARGE SCALE GENOMIC DNA]</scope>
    <source>
        <strain evidence="7 8">DSM 102940</strain>
    </source>
</reference>
<keyword evidence="8" id="KW-1185">Reference proteome</keyword>
<dbReference type="EMBL" id="SLWV01000007">
    <property type="protein sequence ID" value="TCO76906.1"/>
    <property type="molecule type" value="Genomic_DNA"/>
</dbReference>
<dbReference type="InterPro" id="IPR001020">
    <property type="entry name" value="PTS_HPr_His_P_site"/>
</dbReference>
<evidence type="ECO:0000256" key="5">
    <source>
        <dbReference type="ARBA" id="ARBA00022683"/>
    </source>
</evidence>
<dbReference type="InterPro" id="IPR035895">
    <property type="entry name" value="HPr-like_sf"/>
</dbReference>
<dbReference type="PANTHER" id="PTHR33705:SF2">
    <property type="entry name" value="PHOSPHOCARRIER PROTEIN NPR"/>
    <property type="match status" value="1"/>
</dbReference>
<evidence type="ECO:0000313" key="7">
    <source>
        <dbReference type="EMBL" id="TCO76906.1"/>
    </source>
</evidence>
<dbReference type="NCBIfam" id="TIGR01003">
    <property type="entry name" value="PTS_HPr_family"/>
    <property type="match status" value="1"/>
</dbReference>
<dbReference type="AlphaFoldDB" id="A0A4R2KZT6"/>
<keyword evidence="5" id="KW-0598">Phosphotransferase system</keyword>
<dbReference type="RefSeq" id="WP_132244201.1">
    <property type="nucleotide sequence ID" value="NZ_SLWV01000007.1"/>
</dbReference>
<evidence type="ECO:0000313" key="8">
    <source>
        <dbReference type="Proteomes" id="UP000294919"/>
    </source>
</evidence>
<evidence type="ECO:0000256" key="4">
    <source>
        <dbReference type="ARBA" id="ARBA00022490"/>
    </source>
</evidence>
<dbReference type="Pfam" id="PF00381">
    <property type="entry name" value="PTS-HPr"/>
    <property type="match status" value="1"/>
</dbReference>
<evidence type="ECO:0000256" key="1">
    <source>
        <dbReference type="ARBA" id="ARBA00003681"/>
    </source>
</evidence>
<dbReference type="CDD" id="cd00367">
    <property type="entry name" value="PTS-HPr_like"/>
    <property type="match status" value="1"/>
</dbReference>
<dbReference type="GO" id="GO:0009401">
    <property type="term" value="P:phosphoenolpyruvate-dependent sugar phosphotransferase system"/>
    <property type="evidence" value="ECO:0007669"/>
    <property type="project" value="UniProtKB-KW"/>
</dbReference>
<dbReference type="PROSITE" id="PS51350">
    <property type="entry name" value="PTS_HPR_DOM"/>
    <property type="match status" value="1"/>
</dbReference>
<dbReference type="Proteomes" id="UP000294919">
    <property type="component" value="Unassembled WGS sequence"/>
</dbReference>
<dbReference type="InterPro" id="IPR000032">
    <property type="entry name" value="HPr-like"/>
</dbReference>
<comment type="caution">
    <text evidence="7">The sequence shown here is derived from an EMBL/GenBank/DDBJ whole genome shotgun (WGS) entry which is preliminary data.</text>
</comment>
<evidence type="ECO:0000256" key="2">
    <source>
        <dbReference type="ARBA" id="ARBA00004496"/>
    </source>
</evidence>
<dbReference type="InterPro" id="IPR002114">
    <property type="entry name" value="PTS_HPr_Ser_P_site"/>
</dbReference>
<dbReference type="OrthoDB" id="9809047at2"/>